<proteinExistence type="predicted"/>
<dbReference type="EMBL" id="KN881914">
    <property type="protein sequence ID" value="KIY47913.1"/>
    <property type="molecule type" value="Genomic_DNA"/>
</dbReference>
<dbReference type="Proteomes" id="UP000054144">
    <property type="component" value="Unassembled WGS sequence"/>
</dbReference>
<evidence type="ECO:0000313" key="3">
    <source>
        <dbReference type="Proteomes" id="UP000054144"/>
    </source>
</evidence>
<keyword evidence="3" id="KW-1185">Reference proteome</keyword>
<accession>A0A0D7AAS3</accession>
<evidence type="ECO:0008006" key="4">
    <source>
        <dbReference type="Google" id="ProtNLM"/>
    </source>
</evidence>
<evidence type="ECO:0000313" key="2">
    <source>
        <dbReference type="EMBL" id="KIY47913.1"/>
    </source>
</evidence>
<gene>
    <name evidence="2" type="ORF">FISHEDRAFT_74251</name>
</gene>
<reference evidence="2 3" key="1">
    <citation type="journal article" date="2015" name="Fungal Genet. Biol.">
        <title>Evolution of novel wood decay mechanisms in Agaricales revealed by the genome sequences of Fistulina hepatica and Cylindrobasidium torrendii.</title>
        <authorList>
            <person name="Floudas D."/>
            <person name="Held B.W."/>
            <person name="Riley R."/>
            <person name="Nagy L.G."/>
            <person name="Koehler G."/>
            <person name="Ransdell A.S."/>
            <person name="Younus H."/>
            <person name="Chow J."/>
            <person name="Chiniquy J."/>
            <person name="Lipzen A."/>
            <person name="Tritt A."/>
            <person name="Sun H."/>
            <person name="Haridas S."/>
            <person name="LaButti K."/>
            <person name="Ohm R.A."/>
            <person name="Kues U."/>
            <person name="Blanchette R.A."/>
            <person name="Grigoriev I.V."/>
            <person name="Minto R.E."/>
            <person name="Hibbett D.S."/>
        </authorList>
    </citation>
    <scope>NUCLEOTIDE SEQUENCE [LARGE SCALE GENOMIC DNA]</scope>
    <source>
        <strain evidence="2 3">ATCC 64428</strain>
    </source>
</reference>
<dbReference type="AlphaFoldDB" id="A0A0D7AAS3"/>
<name>A0A0D7AAS3_9AGAR</name>
<protein>
    <recommendedName>
        <fullName evidence="4">F-box domain-containing protein</fullName>
    </recommendedName>
</protein>
<organism evidence="2 3">
    <name type="scientific">Fistulina hepatica ATCC 64428</name>
    <dbReference type="NCBI Taxonomy" id="1128425"/>
    <lineage>
        <taxon>Eukaryota</taxon>
        <taxon>Fungi</taxon>
        <taxon>Dikarya</taxon>
        <taxon>Basidiomycota</taxon>
        <taxon>Agaricomycotina</taxon>
        <taxon>Agaricomycetes</taxon>
        <taxon>Agaricomycetidae</taxon>
        <taxon>Agaricales</taxon>
        <taxon>Fistulinaceae</taxon>
        <taxon>Fistulina</taxon>
    </lineage>
</organism>
<feature type="region of interest" description="Disordered" evidence="1">
    <location>
        <begin position="179"/>
        <end position="232"/>
    </location>
</feature>
<dbReference type="OrthoDB" id="2848237at2759"/>
<sequence>MYCSPSPLDIPDLAFEIVAFLSTQDDAETSLRNCALTSKSLLPICQSFLFRSVRLTETRTYERFLALFGVAGHVTEYVRELHVLILLDWSTGHALPHVETFLRCGLPRLACLSSLTLASPPSSFSWARLPEMARRSVSAALQFPLLQRLLLQGIHDFPLASIEKSTHLHELRLRDTHFVGGGARSKSRAPASVQRSKSRAPTRSKSRVARSKSRAPTRSKSRARSRNPRSQLHVLAVDVASPRHGKRVHAVQMLARMCDVSGVRHLVVRMRSHDHSPIARLLDACVGIEVLELIVIGAAQGTSGRSAARWYGDRLNLRPCTQMQTLIVTGMRVRDGMNPFTWLADLVGSVPRENTLRRIVFADFHVQAVTLPDFWVLGLNALDVLFASPRLSSLGEIEVMLKDTWVQTDMSATDMFAHAMPYTHDRLKITAC</sequence>
<evidence type="ECO:0000256" key="1">
    <source>
        <dbReference type="SAM" id="MobiDB-lite"/>
    </source>
</evidence>
<feature type="compositionally biased region" description="Basic residues" evidence="1">
    <location>
        <begin position="196"/>
        <end position="227"/>
    </location>
</feature>